<reference evidence="2" key="1">
    <citation type="submission" date="2022-08" db="EMBL/GenBank/DDBJ databases">
        <title>Catabolic pathway analysis in culturable SAR92 clade bacteria reveals their overlooked roles in DMSP degradation in coastal seas.</title>
        <authorList>
            <person name="He X."/>
            <person name="Zhang X."/>
            <person name="Zhang Y."/>
        </authorList>
    </citation>
    <scope>NUCLEOTIDE SEQUENCE</scope>
    <source>
        <strain evidence="2">H455</strain>
    </source>
</reference>
<dbReference type="Proteomes" id="UP001059934">
    <property type="component" value="Chromosome"/>
</dbReference>
<evidence type="ECO:0000256" key="1">
    <source>
        <dbReference type="ARBA" id="ARBA00022801"/>
    </source>
</evidence>
<proteinExistence type="predicted"/>
<evidence type="ECO:0000313" key="3">
    <source>
        <dbReference type="Proteomes" id="UP001059934"/>
    </source>
</evidence>
<dbReference type="InterPro" id="IPR013078">
    <property type="entry name" value="His_Pase_superF_clade-1"/>
</dbReference>
<dbReference type="InterPro" id="IPR051021">
    <property type="entry name" value="Mito_Ser/Thr_phosphatase"/>
</dbReference>
<dbReference type="InterPro" id="IPR029033">
    <property type="entry name" value="His_PPase_superfam"/>
</dbReference>
<evidence type="ECO:0000313" key="2">
    <source>
        <dbReference type="EMBL" id="UVW35950.1"/>
    </source>
</evidence>
<keyword evidence="3" id="KW-1185">Reference proteome</keyword>
<protein>
    <submittedName>
        <fullName evidence="2">Histidine phosphatase family protein</fullName>
    </submittedName>
</protein>
<dbReference type="PANTHER" id="PTHR20935">
    <property type="entry name" value="PHOSPHOGLYCERATE MUTASE-RELATED"/>
    <property type="match status" value="1"/>
</dbReference>
<accession>A0ABY5TQ55</accession>
<sequence length="230" mass="25669">MSELYLVRHAQASFGAANYDQLSDLGHQQSRWLGEHLGKRGARFDSLVVGDMVRHHETMDGICAGMEIDGSNRIVLPGLNEYNFTDMTEAYGKSHGDDPLYQIIAANPDDRKNYYRLLRKVLTVWTRGEIDNAPETWVDFKARVLDAQQQIQAMADGGKSILAIGSGGSISTFVGGVLGIPDENIFDLNLQYKNTAISHFFFNAKKMNLTGFNGIPHLDTNEMEQYITYG</sequence>
<dbReference type="Gene3D" id="3.40.50.1240">
    <property type="entry name" value="Phosphoglycerate mutase-like"/>
    <property type="match status" value="1"/>
</dbReference>
<dbReference type="SMART" id="SM00855">
    <property type="entry name" value="PGAM"/>
    <property type="match status" value="1"/>
</dbReference>
<dbReference type="CDD" id="cd07067">
    <property type="entry name" value="HP_PGM_like"/>
    <property type="match status" value="1"/>
</dbReference>
<gene>
    <name evidence="2" type="ORF">NYF23_04915</name>
</gene>
<dbReference type="Pfam" id="PF00300">
    <property type="entry name" value="His_Phos_1"/>
    <property type="match status" value="1"/>
</dbReference>
<dbReference type="SUPFAM" id="SSF53254">
    <property type="entry name" value="Phosphoglycerate mutase-like"/>
    <property type="match status" value="1"/>
</dbReference>
<keyword evidence="1" id="KW-0378">Hydrolase</keyword>
<dbReference type="PANTHER" id="PTHR20935:SF0">
    <property type="entry name" value="SERINE_THREONINE-PROTEIN PHOSPHATASE PGAM5, MITOCHONDRIAL"/>
    <property type="match status" value="1"/>
</dbReference>
<organism evidence="2 3">
    <name type="scientific">SAR92 clade bacterium H455</name>
    <dbReference type="NCBI Taxonomy" id="2974818"/>
    <lineage>
        <taxon>Bacteria</taxon>
        <taxon>Pseudomonadati</taxon>
        <taxon>Pseudomonadota</taxon>
        <taxon>Gammaproteobacteria</taxon>
        <taxon>Cellvibrionales</taxon>
        <taxon>Porticoccaceae</taxon>
        <taxon>SAR92 clade</taxon>
    </lineage>
</organism>
<dbReference type="EMBL" id="CP103416">
    <property type="protein sequence ID" value="UVW35950.1"/>
    <property type="molecule type" value="Genomic_DNA"/>
</dbReference>
<name>A0ABY5TQ55_9GAMM</name>